<organism evidence="14 15">
    <name type="scientific">Microlunatus panaciterrae</name>
    <dbReference type="NCBI Taxonomy" id="400768"/>
    <lineage>
        <taxon>Bacteria</taxon>
        <taxon>Bacillati</taxon>
        <taxon>Actinomycetota</taxon>
        <taxon>Actinomycetes</taxon>
        <taxon>Propionibacteriales</taxon>
        <taxon>Propionibacteriaceae</taxon>
        <taxon>Microlunatus</taxon>
    </lineage>
</organism>
<proteinExistence type="inferred from homology"/>
<dbReference type="GO" id="GO:0035539">
    <property type="term" value="F:8-oxo-7,8-dihydrodeoxyguanosine triphosphate pyrophosphatase activity"/>
    <property type="evidence" value="ECO:0007669"/>
    <property type="project" value="UniProtKB-EC"/>
</dbReference>
<keyword evidence="8" id="KW-0460">Magnesium</keyword>
<evidence type="ECO:0000256" key="3">
    <source>
        <dbReference type="ARBA" id="ARBA00022457"/>
    </source>
</evidence>
<evidence type="ECO:0000256" key="11">
    <source>
        <dbReference type="ARBA" id="ARBA00038905"/>
    </source>
</evidence>
<keyword evidence="4" id="KW-0235">DNA replication</keyword>
<keyword evidence="5" id="KW-0479">Metal-binding</keyword>
<keyword evidence="3" id="KW-0515">Mutator protein</keyword>
<dbReference type="EC" id="3.6.1.55" evidence="11"/>
<dbReference type="InterPro" id="IPR020084">
    <property type="entry name" value="NUDIX_hydrolase_CS"/>
</dbReference>
<evidence type="ECO:0000256" key="9">
    <source>
        <dbReference type="ARBA" id="ARBA00023204"/>
    </source>
</evidence>
<comment type="caution">
    <text evidence="14">The sequence shown here is derived from an EMBL/GenBank/DDBJ whole genome shotgun (WGS) entry which is preliminary data.</text>
</comment>
<dbReference type="InterPro" id="IPR000086">
    <property type="entry name" value="NUDIX_hydrolase_dom"/>
</dbReference>
<evidence type="ECO:0000256" key="8">
    <source>
        <dbReference type="ARBA" id="ARBA00022842"/>
    </source>
</evidence>
<evidence type="ECO:0000259" key="13">
    <source>
        <dbReference type="PROSITE" id="PS51462"/>
    </source>
</evidence>
<evidence type="ECO:0000256" key="12">
    <source>
        <dbReference type="RuleBase" id="RU003476"/>
    </source>
</evidence>
<evidence type="ECO:0000313" key="14">
    <source>
        <dbReference type="EMBL" id="MBM7797862.1"/>
    </source>
</evidence>
<dbReference type="Pfam" id="PF00293">
    <property type="entry name" value="NUDIX"/>
    <property type="match status" value="1"/>
</dbReference>
<keyword evidence="15" id="KW-1185">Reference proteome</keyword>
<evidence type="ECO:0000256" key="6">
    <source>
        <dbReference type="ARBA" id="ARBA00022763"/>
    </source>
</evidence>
<evidence type="ECO:0000256" key="10">
    <source>
        <dbReference type="ARBA" id="ARBA00035861"/>
    </source>
</evidence>
<dbReference type="Gene3D" id="3.90.79.10">
    <property type="entry name" value="Nucleoside Triphosphate Pyrophosphohydrolase"/>
    <property type="match status" value="1"/>
</dbReference>
<evidence type="ECO:0000256" key="7">
    <source>
        <dbReference type="ARBA" id="ARBA00022801"/>
    </source>
</evidence>
<dbReference type="PROSITE" id="PS00893">
    <property type="entry name" value="NUDIX_BOX"/>
    <property type="match status" value="1"/>
</dbReference>
<sequence length="153" mass="16951">MTEKILVVGAIIVDDLDRPTRLLAARRCRPAELAGRWEFPGGKVEPGEEPTAALIREIAEELRVEIEVGAELAHPAAGCWPISSVYAMRVWFVRITSGEPVPADSHDAVRWTETSDLGQLDWLPADVAVVQALVREIPEKLDVDGFRARHPRL</sequence>
<reference evidence="14 15" key="1">
    <citation type="submission" date="2021-01" db="EMBL/GenBank/DDBJ databases">
        <title>Sequencing the genomes of 1000 actinobacteria strains.</title>
        <authorList>
            <person name="Klenk H.-P."/>
        </authorList>
    </citation>
    <scope>NUCLEOTIDE SEQUENCE [LARGE SCALE GENOMIC DNA]</scope>
    <source>
        <strain evidence="14 15">DSM 18662</strain>
    </source>
</reference>
<comment type="similarity">
    <text evidence="2 12">Belongs to the Nudix hydrolase family.</text>
</comment>
<evidence type="ECO:0000256" key="5">
    <source>
        <dbReference type="ARBA" id="ARBA00022723"/>
    </source>
</evidence>
<keyword evidence="6" id="KW-0227">DNA damage</keyword>
<evidence type="ECO:0000256" key="4">
    <source>
        <dbReference type="ARBA" id="ARBA00022705"/>
    </source>
</evidence>
<evidence type="ECO:0000256" key="2">
    <source>
        <dbReference type="ARBA" id="ARBA00005582"/>
    </source>
</evidence>
<name>A0ABS2RH38_9ACTN</name>
<keyword evidence="7 12" id="KW-0378">Hydrolase</keyword>
<feature type="domain" description="Nudix hydrolase" evidence="13">
    <location>
        <begin position="3"/>
        <end position="134"/>
    </location>
</feature>
<dbReference type="Proteomes" id="UP000704762">
    <property type="component" value="Unassembled WGS sequence"/>
</dbReference>
<evidence type="ECO:0000256" key="1">
    <source>
        <dbReference type="ARBA" id="ARBA00001946"/>
    </source>
</evidence>
<gene>
    <name evidence="14" type="ORF">JOE57_000783</name>
</gene>
<dbReference type="RefSeq" id="WP_204916493.1">
    <property type="nucleotide sequence ID" value="NZ_BAAAQP010000011.1"/>
</dbReference>
<comment type="catalytic activity">
    <reaction evidence="10">
        <text>8-oxo-dGTP + H2O = 8-oxo-dGMP + diphosphate + H(+)</text>
        <dbReference type="Rhea" id="RHEA:31575"/>
        <dbReference type="ChEBI" id="CHEBI:15377"/>
        <dbReference type="ChEBI" id="CHEBI:15378"/>
        <dbReference type="ChEBI" id="CHEBI:33019"/>
        <dbReference type="ChEBI" id="CHEBI:63224"/>
        <dbReference type="ChEBI" id="CHEBI:77896"/>
        <dbReference type="EC" id="3.6.1.55"/>
    </reaction>
</comment>
<dbReference type="PRINTS" id="PR00502">
    <property type="entry name" value="NUDIXFAMILY"/>
</dbReference>
<dbReference type="PANTHER" id="PTHR47707:SF1">
    <property type="entry name" value="NUDIX HYDROLASE FAMILY PROTEIN"/>
    <property type="match status" value="1"/>
</dbReference>
<dbReference type="EMBL" id="JAFBCF010000001">
    <property type="protein sequence ID" value="MBM7797862.1"/>
    <property type="molecule type" value="Genomic_DNA"/>
</dbReference>
<dbReference type="InterPro" id="IPR047127">
    <property type="entry name" value="MutT-like"/>
</dbReference>
<dbReference type="CDD" id="cd03425">
    <property type="entry name" value="NUDIX_MutT_NudA_like"/>
    <property type="match status" value="1"/>
</dbReference>
<protein>
    <recommendedName>
        <fullName evidence="11">8-oxo-dGTP diphosphatase</fullName>
        <ecNumber evidence="11">3.6.1.55</ecNumber>
    </recommendedName>
</protein>
<dbReference type="SUPFAM" id="SSF55811">
    <property type="entry name" value="Nudix"/>
    <property type="match status" value="1"/>
</dbReference>
<accession>A0ABS2RH38</accession>
<dbReference type="InterPro" id="IPR015797">
    <property type="entry name" value="NUDIX_hydrolase-like_dom_sf"/>
</dbReference>
<evidence type="ECO:0000313" key="15">
    <source>
        <dbReference type="Proteomes" id="UP000704762"/>
    </source>
</evidence>
<comment type="cofactor">
    <cofactor evidence="1">
        <name>Mg(2+)</name>
        <dbReference type="ChEBI" id="CHEBI:18420"/>
    </cofactor>
</comment>
<dbReference type="InterPro" id="IPR020476">
    <property type="entry name" value="Nudix_hydrolase"/>
</dbReference>
<dbReference type="PROSITE" id="PS51462">
    <property type="entry name" value="NUDIX"/>
    <property type="match status" value="1"/>
</dbReference>
<keyword evidence="9" id="KW-0234">DNA repair</keyword>
<dbReference type="PANTHER" id="PTHR47707">
    <property type="entry name" value="8-OXO-DGTP DIPHOSPHATASE"/>
    <property type="match status" value="1"/>
</dbReference>